<protein>
    <submittedName>
        <fullName evidence="1">Uncharacterized protein</fullName>
    </submittedName>
</protein>
<dbReference type="PANTHER" id="PTHR36795:SF2">
    <property type="entry name" value="OS01G0938400 PROTEIN"/>
    <property type="match status" value="1"/>
</dbReference>
<reference evidence="1 2" key="1">
    <citation type="submission" date="2024-01" db="EMBL/GenBank/DDBJ databases">
        <title>A telomere-to-telomere, gap-free genome of sweet tea (Lithocarpus litseifolius).</title>
        <authorList>
            <person name="Zhou J."/>
        </authorList>
    </citation>
    <scope>NUCLEOTIDE SEQUENCE [LARGE SCALE GENOMIC DNA]</scope>
    <source>
        <strain evidence="1">Zhou-2022a</strain>
        <tissue evidence="1">Leaf</tissue>
    </source>
</reference>
<comment type="caution">
    <text evidence="1">The sequence shown here is derived from an EMBL/GenBank/DDBJ whole genome shotgun (WGS) entry which is preliminary data.</text>
</comment>
<keyword evidence="2" id="KW-1185">Reference proteome</keyword>
<sequence length="161" mass="18561">MSVTEMASLTKFLPYQRLGHDDEEIRERYVGKSRSWFRFKRVPIRRRFKLKVPSLRKFLRRKVRLFSSVRLSCAKVLKRFKESQTHFGDIFAGNYLFVQINPTSLKSLKKGHDLNGLSSSHLKSSIGHGYGVEQKFIAAGKVELSFVSGIARVEKKGQLIN</sequence>
<proteinExistence type="predicted"/>
<name>A0AAW2DZS8_9ROSI</name>
<dbReference type="Proteomes" id="UP001459277">
    <property type="component" value="Unassembled WGS sequence"/>
</dbReference>
<dbReference type="PANTHER" id="PTHR36795">
    <property type="entry name" value="OS01G0938400 PROTEIN"/>
    <property type="match status" value="1"/>
</dbReference>
<accession>A0AAW2DZS8</accession>
<dbReference type="EMBL" id="JAZDWU010000001">
    <property type="protein sequence ID" value="KAL0014431.1"/>
    <property type="molecule type" value="Genomic_DNA"/>
</dbReference>
<gene>
    <name evidence="1" type="ORF">SO802_001500</name>
</gene>
<organism evidence="1 2">
    <name type="scientific">Lithocarpus litseifolius</name>
    <dbReference type="NCBI Taxonomy" id="425828"/>
    <lineage>
        <taxon>Eukaryota</taxon>
        <taxon>Viridiplantae</taxon>
        <taxon>Streptophyta</taxon>
        <taxon>Embryophyta</taxon>
        <taxon>Tracheophyta</taxon>
        <taxon>Spermatophyta</taxon>
        <taxon>Magnoliopsida</taxon>
        <taxon>eudicotyledons</taxon>
        <taxon>Gunneridae</taxon>
        <taxon>Pentapetalae</taxon>
        <taxon>rosids</taxon>
        <taxon>fabids</taxon>
        <taxon>Fagales</taxon>
        <taxon>Fagaceae</taxon>
        <taxon>Lithocarpus</taxon>
    </lineage>
</organism>
<evidence type="ECO:0000313" key="2">
    <source>
        <dbReference type="Proteomes" id="UP001459277"/>
    </source>
</evidence>
<dbReference type="AlphaFoldDB" id="A0AAW2DZS8"/>
<evidence type="ECO:0000313" key="1">
    <source>
        <dbReference type="EMBL" id="KAL0014431.1"/>
    </source>
</evidence>